<evidence type="ECO:0000256" key="1">
    <source>
        <dbReference type="ARBA" id="ARBA00022729"/>
    </source>
</evidence>
<feature type="compositionally biased region" description="Low complexity" evidence="2">
    <location>
        <begin position="32"/>
        <end position="43"/>
    </location>
</feature>
<dbReference type="Proteomes" id="UP001059773">
    <property type="component" value="Chromosome"/>
</dbReference>
<gene>
    <name evidence="4" type="ORF">NP439_03255</name>
</gene>
<dbReference type="PROSITE" id="PS51257">
    <property type="entry name" value="PROKAR_LIPOPROTEIN"/>
    <property type="match status" value="1"/>
</dbReference>
<feature type="region of interest" description="Disordered" evidence="2">
    <location>
        <begin position="32"/>
        <end position="64"/>
    </location>
</feature>
<dbReference type="InterPro" id="IPR029050">
    <property type="entry name" value="Immunoprotect_excell_Ig-like"/>
</dbReference>
<reference evidence="4" key="1">
    <citation type="submission" date="2022-07" db="EMBL/GenBank/DDBJ databases">
        <title>FELIX.</title>
        <authorList>
            <person name="Wan K.H."/>
            <person name="Park S."/>
            <person name="Lawrence Q."/>
            <person name="Eichenberger J.P."/>
            <person name="Booth B.W."/>
            <person name="Piaggio A.J."/>
            <person name="Chandler J.C."/>
            <person name="Franklin A.B."/>
            <person name="Celniker S.E."/>
        </authorList>
    </citation>
    <scope>NUCLEOTIDE SEQUENCE</scope>
    <source>
        <strain evidence="4">QA-1986 374</strain>
    </source>
</reference>
<keyword evidence="5" id="KW-1185">Reference proteome</keyword>
<protein>
    <recommendedName>
        <fullName evidence="6">DUF4352 domain-containing protein</fullName>
    </recommendedName>
</protein>
<accession>A0ABY5JX42</accession>
<sequence length="362" mass="40984">MMYKAVKTPSFFRTLILFIALAVFMIGCGSNSEENNDDSNTADQNEETETNAAAEEDANDESEASDLYHEIGETFEMTGYYSDVPAEVTINDIWIEDDPEHQEYIEDNIASPTEDDVVVFVDYTVKNVGDTDMTMGDLIPEYTDANIELDLSYPENDTFTDFTESFQVPLEAGESMDVVGAVPADKNDQYTSALMWNITQDVPEIVFHTPQDERRDKIGTYDIGEDMYLFDQGEDSFYRVNISNIEVVEEYEGIEKFDDDSSFFAIDMEFENQLEEDVSLYGTFPSVFADGQEVIHSGNLVIDGQVVEDLYEGPEGKISPGETIEGTVYLEVIDENMEEVELLYLNPTLLTFPDYAMRINYN</sequence>
<dbReference type="Gene3D" id="2.60.40.1240">
    <property type="match status" value="1"/>
</dbReference>
<keyword evidence="1 3" id="KW-0732">Signal</keyword>
<dbReference type="EMBL" id="CP101914">
    <property type="protein sequence ID" value="UUI03728.1"/>
    <property type="molecule type" value="Genomic_DNA"/>
</dbReference>
<evidence type="ECO:0000256" key="3">
    <source>
        <dbReference type="SAM" id="SignalP"/>
    </source>
</evidence>
<evidence type="ECO:0008006" key="6">
    <source>
        <dbReference type="Google" id="ProtNLM"/>
    </source>
</evidence>
<organism evidence="4 5">
    <name type="scientific">Oceanobacillus jeddahense</name>
    <dbReference type="NCBI Taxonomy" id="1462527"/>
    <lineage>
        <taxon>Bacteria</taxon>
        <taxon>Bacillati</taxon>
        <taxon>Bacillota</taxon>
        <taxon>Bacilli</taxon>
        <taxon>Bacillales</taxon>
        <taxon>Bacillaceae</taxon>
        <taxon>Oceanobacillus</taxon>
    </lineage>
</organism>
<feature type="signal peptide" evidence="3">
    <location>
        <begin position="1"/>
        <end position="32"/>
    </location>
</feature>
<dbReference type="RefSeq" id="WP_256708766.1">
    <property type="nucleotide sequence ID" value="NZ_CP101914.1"/>
</dbReference>
<name>A0ABY5JX42_9BACI</name>
<evidence type="ECO:0000313" key="5">
    <source>
        <dbReference type="Proteomes" id="UP001059773"/>
    </source>
</evidence>
<feature type="chain" id="PRO_5047429800" description="DUF4352 domain-containing protein" evidence="3">
    <location>
        <begin position="33"/>
        <end position="362"/>
    </location>
</feature>
<evidence type="ECO:0000256" key="2">
    <source>
        <dbReference type="SAM" id="MobiDB-lite"/>
    </source>
</evidence>
<proteinExistence type="predicted"/>
<evidence type="ECO:0000313" key="4">
    <source>
        <dbReference type="EMBL" id="UUI03728.1"/>
    </source>
</evidence>
<feature type="compositionally biased region" description="Acidic residues" evidence="2">
    <location>
        <begin position="44"/>
        <end position="64"/>
    </location>
</feature>